<gene>
    <name evidence="2" type="ORF">Y981_01815</name>
</gene>
<evidence type="ECO:0000256" key="1">
    <source>
        <dbReference type="SAM" id="Phobius"/>
    </source>
</evidence>
<keyword evidence="1" id="KW-0472">Membrane</keyword>
<dbReference type="RefSeq" id="WP_038504436.1">
    <property type="nucleotide sequence ID" value="NZ_CP007243.1"/>
</dbReference>
<protein>
    <submittedName>
        <fullName evidence="2">Uncharacterized protein</fullName>
    </submittedName>
</protein>
<evidence type="ECO:0000313" key="3">
    <source>
        <dbReference type="Proteomes" id="UP000027059"/>
    </source>
</evidence>
<dbReference type="EMBL" id="CP007243">
    <property type="protein sequence ID" value="AIA30009.1"/>
    <property type="molecule type" value="Genomic_DNA"/>
</dbReference>
<accession>A0A059XN89</accession>
<feature type="transmembrane region" description="Helical" evidence="1">
    <location>
        <begin position="6"/>
        <end position="26"/>
    </location>
</feature>
<name>A0A059XN89_9BACT</name>
<sequence length="208" mass="23743">MINFIPLTFFGLIALVGGAFFVHGFLNRQKIFQSFRSFSQSLQGEAGRDHVAAYPWMRGKWKDRDLRIFFHTSENHTVSVLNLVIDLEIRTPRKFVLLQKEGFRKPKPDQLQKLEEEVGPLLGEMGIPFDVRSPEGEATREILASPGIRKTLSELTGYNQILVWDGRLMASRQFDGVDEVTPERLEQAVSLLERLSIPLEMEEKVAVS</sequence>
<keyword evidence="1" id="KW-0812">Transmembrane</keyword>
<proteinExistence type="predicted"/>
<dbReference type="Proteomes" id="UP000027059">
    <property type="component" value="Chromosome"/>
</dbReference>
<keyword evidence="3" id="KW-1185">Reference proteome</keyword>
<dbReference type="OrthoDB" id="9812473at2"/>
<organism evidence="2 3">
    <name type="scientific">Leptospirillum ferriphilum YSK</name>
    <dbReference type="NCBI Taxonomy" id="1441628"/>
    <lineage>
        <taxon>Bacteria</taxon>
        <taxon>Pseudomonadati</taxon>
        <taxon>Nitrospirota</taxon>
        <taxon>Nitrospiria</taxon>
        <taxon>Nitrospirales</taxon>
        <taxon>Nitrospiraceae</taxon>
        <taxon>Leptospirillum</taxon>
    </lineage>
</organism>
<reference evidence="2 3" key="2">
    <citation type="journal article" date="2015" name="Biomed. Res. Int.">
        <title>Effects of Arsenite Resistance on the Growth and Functional Gene Expression of Leptospirillum ferriphilum and Acidithiobacillus thiooxidans in Pure Culture and Coculture.</title>
        <authorList>
            <person name="Jiang H."/>
            <person name="Liang Y."/>
            <person name="Yin H."/>
            <person name="Xiao Y."/>
            <person name="Guo X."/>
            <person name="Xu Y."/>
            <person name="Hu Q."/>
            <person name="Liu H."/>
            <person name="Liu X."/>
        </authorList>
    </citation>
    <scope>NUCLEOTIDE SEQUENCE [LARGE SCALE GENOMIC DNA]</scope>
    <source>
        <strain evidence="2 3">YSK</strain>
    </source>
</reference>
<dbReference type="HOGENOM" id="CLU_1353246_0_0_0"/>
<evidence type="ECO:0000313" key="2">
    <source>
        <dbReference type="EMBL" id="AIA30009.1"/>
    </source>
</evidence>
<keyword evidence="1" id="KW-1133">Transmembrane helix</keyword>
<dbReference type="KEGG" id="lfp:Y981_01815"/>
<reference evidence="3" key="1">
    <citation type="submission" date="2014-02" db="EMBL/GenBank/DDBJ databases">
        <title>Complete genome sequence and comparative genomic analysis of the nitrogen-fixing bacterium Leptospirillum ferriphilum YSK.</title>
        <authorList>
            <person name="Guo X."/>
            <person name="Yin H."/>
            <person name="Liang Y."/>
            <person name="Hu Q."/>
            <person name="Ma L."/>
            <person name="Xiao Y."/>
            <person name="Zhang X."/>
            <person name="Qiu G."/>
            <person name="Liu X."/>
        </authorList>
    </citation>
    <scope>NUCLEOTIDE SEQUENCE [LARGE SCALE GENOMIC DNA]</scope>
    <source>
        <strain evidence="3">YSK</strain>
    </source>
</reference>
<dbReference type="AlphaFoldDB" id="A0A059XN89"/>